<dbReference type="GO" id="GO:0004176">
    <property type="term" value="F:ATP-dependent peptidase activity"/>
    <property type="evidence" value="ECO:0007669"/>
    <property type="project" value="TreeGrafter"/>
</dbReference>
<dbReference type="OrthoDB" id="2017408at2759"/>
<dbReference type="EMBL" id="CAJGYM010000126">
    <property type="protein sequence ID" value="CAD6198459.1"/>
    <property type="molecule type" value="Genomic_DNA"/>
</dbReference>
<dbReference type="GO" id="GO:0004252">
    <property type="term" value="F:serine-type endopeptidase activity"/>
    <property type="evidence" value="ECO:0007669"/>
    <property type="project" value="TreeGrafter"/>
</dbReference>
<dbReference type="AlphaFoldDB" id="A0A8S1HPS1"/>
<dbReference type="GO" id="GO:0051117">
    <property type="term" value="F:ATPase binding"/>
    <property type="evidence" value="ECO:0007669"/>
    <property type="project" value="TreeGrafter"/>
</dbReference>
<gene>
    <name evidence="1" type="ORF">CAUJ_LOCUS14365</name>
</gene>
<evidence type="ECO:0000313" key="2">
    <source>
        <dbReference type="Proteomes" id="UP000835052"/>
    </source>
</evidence>
<dbReference type="Proteomes" id="UP000835052">
    <property type="component" value="Unassembled WGS sequence"/>
</dbReference>
<dbReference type="PANTHER" id="PTHR10381:SF11">
    <property type="entry name" value="ATP-DEPENDENT CLP PROTEASE PROTEOLYTIC SUBUNIT, MITOCHONDRIAL"/>
    <property type="match status" value="1"/>
</dbReference>
<protein>
    <recommendedName>
        <fullName evidence="3">ATP-dependent Clp protease proteolytic subunit</fullName>
    </recommendedName>
</protein>
<reference evidence="1" key="1">
    <citation type="submission" date="2020-10" db="EMBL/GenBank/DDBJ databases">
        <authorList>
            <person name="Kikuchi T."/>
        </authorList>
    </citation>
    <scope>NUCLEOTIDE SEQUENCE</scope>
    <source>
        <strain evidence="1">NKZ352</strain>
    </source>
</reference>
<dbReference type="PANTHER" id="PTHR10381">
    <property type="entry name" value="ATP-DEPENDENT CLP PROTEASE PROTEOLYTIC SUBUNIT"/>
    <property type="match status" value="1"/>
</dbReference>
<dbReference type="SUPFAM" id="SSF52096">
    <property type="entry name" value="ClpP/crotonase"/>
    <property type="match status" value="1"/>
</dbReference>
<evidence type="ECO:0008006" key="3">
    <source>
        <dbReference type="Google" id="ProtNLM"/>
    </source>
</evidence>
<keyword evidence="2" id="KW-1185">Reference proteome</keyword>
<dbReference type="GO" id="GO:0006515">
    <property type="term" value="P:protein quality control for misfolded or incompletely synthesized proteins"/>
    <property type="evidence" value="ECO:0007669"/>
    <property type="project" value="TreeGrafter"/>
</dbReference>
<dbReference type="InterPro" id="IPR029045">
    <property type="entry name" value="ClpP/crotonase-like_dom_sf"/>
</dbReference>
<dbReference type="GO" id="GO:0009368">
    <property type="term" value="C:endopeptidase Clp complex"/>
    <property type="evidence" value="ECO:0007669"/>
    <property type="project" value="TreeGrafter"/>
</dbReference>
<dbReference type="InterPro" id="IPR023562">
    <property type="entry name" value="ClpP/TepA"/>
</dbReference>
<organism evidence="1 2">
    <name type="scientific">Caenorhabditis auriculariae</name>
    <dbReference type="NCBI Taxonomy" id="2777116"/>
    <lineage>
        <taxon>Eukaryota</taxon>
        <taxon>Metazoa</taxon>
        <taxon>Ecdysozoa</taxon>
        <taxon>Nematoda</taxon>
        <taxon>Chromadorea</taxon>
        <taxon>Rhabditida</taxon>
        <taxon>Rhabditina</taxon>
        <taxon>Rhabditomorpha</taxon>
        <taxon>Rhabditoidea</taxon>
        <taxon>Rhabditidae</taxon>
        <taxon>Peloderinae</taxon>
        <taxon>Caenorhabditis</taxon>
    </lineage>
</organism>
<accession>A0A8S1HPS1</accession>
<comment type="caution">
    <text evidence="1">The sequence shown here is derived from an EMBL/GenBank/DDBJ whole genome shotgun (WGS) entry which is preliminary data.</text>
</comment>
<evidence type="ECO:0000313" key="1">
    <source>
        <dbReference type="EMBL" id="CAD6198459.1"/>
    </source>
</evidence>
<proteinExistence type="predicted"/>
<dbReference type="Pfam" id="PF00574">
    <property type="entry name" value="CLP_protease"/>
    <property type="match status" value="1"/>
</dbReference>
<dbReference type="Gene3D" id="3.90.226.10">
    <property type="entry name" value="2-enoyl-CoA Hydratase, Chain A, domain 1"/>
    <property type="match status" value="1"/>
</dbReference>
<name>A0A8S1HPS1_9PELO</name>
<sequence>MGTASDIVIRAEEIVRLKKRTTEIYVHHTGQSYEAVEKALDRDRFMSAWEAKEFGLVDKVEEHSGSMPTK</sequence>